<dbReference type="Proteomes" id="UP000475582">
    <property type="component" value="Unassembled WGS sequence"/>
</dbReference>
<evidence type="ECO:0000313" key="1">
    <source>
        <dbReference type="EMBL" id="MTV41741.1"/>
    </source>
</evidence>
<accession>A0A6L6PSX0</accession>
<proteinExistence type="predicted"/>
<sequence>MAQELLMALVRRASAEQAIAFASLADGLQLLVYPLERGLVVGVGREGERAQRIDAAWLLQRRAGDMARFGPWLPACLKDGRWFLLRRVAAFDPEVPALDQEQLDAAEELLS</sequence>
<dbReference type="EMBL" id="WNKY01000067">
    <property type="protein sequence ID" value="MTV41741.1"/>
    <property type="molecule type" value="Genomic_DNA"/>
</dbReference>
<dbReference type="OrthoDB" id="8719937at2"/>
<reference evidence="1 2" key="1">
    <citation type="submission" date="2019-11" db="EMBL/GenBank/DDBJ databases">
        <title>Type strains purchased from KCTC, JCM and DSMZ.</title>
        <authorList>
            <person name="Lu H."/>
        </authorList>
    </citation>
    <scope>NUCLEOTIDE SEQUENCE [LARGE SCALE GENOMIC DNA]</scope>
    <source>
        <strain evidence="1 2">KCTC 22382</strain>
    </source>
</reference>
<dbReference type="AlphaFoldDB" id="A0A6L6PSX0"/>
<gene>
    <name evidence="1" type="ORF">GM676_29740</name>
</gene>
<evidence type="ECO:0000313" key="2">
    <source>
        <dbReference type="Proteomes" id="UP000475582"/>
    </source>
</evidence>
<keyword evidence="2" id="KW-1185">Reference proteome</keyword>
<name>A0A6L6PSX0_9BURK</name>
<comment type="caution">
    <text evidence="1">The sequence shown here is derived from an EMBL/GenBank/DDBJ whole genome shotgun (WGS) entry which is preliminary data.</text>
</comment>
<organism evidence="1 2">
    <name type="scientific">Duganella radicis</name>
    <dbReference type="NCBI Taxonomy" id="551988"/>
    <lineage>
        <taxon>Bacteria</taxon>
        <taxon>Pseudomonadati</taxon>
        <taxon>Pseudomonadota</taxon>
        <taxon>Betaproteobacteria</taxon>
        <taxon>Burkholderiales</taxon>
        <taxon>Oxalobacteraceae</taxon>
        <taxon>Telluria group</taxon>
        <taxon>Duganella</taxon>
    </lineage>
</organism>
<dbReference type="RefSeq" id="WP_155468108.1">
    <property type="nucleotide sequence ID" value="NZ_WNKY01000067.1"/>
</dbReference>
<protein>
    <submittedName>
        <fullName evidence="1">Uncharacterized protein</fullName>
    </submittedName>
</protein>